<protein>
    <submittedName>
        <fullName evidence="13">M48 family metallopeptidase</fullName>
        <ecNumber evidence="13">3.4.24.-</ecNumber>
    </submittedName>
</protein>
<keyword evidence="14" id="KW-1185">Reference proteome</keyword>
<reference evidence="13 14" key="1">
    <citation type="journal article" date="2019" name="Int. J. Syst. Evol. Microbiol.">
        <title>The Global Catalogue of Microorganisms (GCM) 10K type strain sequencing project: providing services to taxonomists for standard genome sequencing and annotation.</title>
        <authorList>
            <consortium name="The Broad Institute Genomics Platform"/>
            <consortium name="The Broad Institute Genome Sequencing Center for Infectious Disease"/>
            <person name="Wu L."/>
            <person name="Ma J."/>
        </authorList>
    </citation>
    <scope>NUCLEOTIDE SEQUENCE [LARGE SCALE GENOMIC DNA]</scope>
    <source>
        <strain evidence="13 14">XZYJT29</strain>
    </source>
</reference>
<feature type="domain" description="Peptidase M48" evidence="12">
    <location>
        <begin position="143"/>
        <end position="314"/>
    </location>
</feature>
<evidence type="ECO:0000313" key="14">
    <source>
        <dbReference type="Proteomes" id="UP001596432"/>
    </source>
</evidence>
<dbReference type="GO" id="GO:0046872">
    <property type="term" value="F:metal ion binding"/>
    <property type="evidence" value="ECO:0007669"/>
    <property type="project" value="UniProtKB-KW"/>
</dbReference>
<evidence type="ECO:0000256" key="3">
    <source>
        <dbReference type="ARBA" id="ARBA00022692"/>
    </source>
</evidence>
<comment type="similarity">
    <text evidence="10">Belongs to the peptidase M48 family.</text>
</comment>
<evidence type="ECO:0000256" key="2">
    <source>
        <dbReference type="ARBA" id="ARBA00022670"/>
    </source>
</evidence>
<evidence type="ECO:0000259" key="12">
    <source>
        <dbReference type="Pfam" id="PF01435"/>
    </source>
</evidence>
<keyword evidence="5 10" id="KW-0378">Hydrolase</keyword>
<dbReference type="RefSeq" id="WP_274324229.1">
    <property type="nucleotide sequence ID" value="NZ_CP118158.1"/>
</dbReference>
<evidence type="ECO:0000256" key="10">
    <source>
        <dbReference type="RuleBase" id="RU003983"/>
    </source>
</evidence>
<dbReference type="AlphaFoldDB" id="A0ABD5XU34"/>
<evidence type="ECO:0000256" key="9">
    <source>
        <dbReference type="ARBA" id="ARBA00023136"/>
    </source>
</evidence>
<dbReference type="Proteomes" id="UP001596432">
    <property type="component" value="Unassembled WGS sequence"/>
</dbReference>
<dbReference type="EMBL" id="JBHTAS010000001">
    <property type="protein sequence ID" value="MFC7138612.1"/>
    <property type="molecule type" value="Genomic_DNA"/>
</dbReference>
<keyword evidence="9 11" id="KW-0472">Membrane</keyword>
<evidence type="ECO:0000256" key="1">
    <source>
        <dbReference type="ARBA" id="ARBA00022475"/>
    </source>
</evidence>
<dbReference type="Pfam" id="PF01435">
    <property type="entry name" value="Peptidase_M48"/>
    <property type="match status" value="1"/>
</dbReference>
<dbReference type="GO" id="GO:0006508">
    <property type="term" value="P:proteolysis"/>
    <property type="evidence" value="ECO:0007669"/>
    <property type="project" value="UniProtKB-KW"/>
</dbReference>
<dbReference type="InterPro" id="IPR001915">
    <property type="entry name" value="Peptidase_M48"/>
</dbReference>
<evidence type="ECO:0000256" key="4">
    <source>
        <dbReference type="ARBA" id="ARBA00022723"/>
    </source>
</evidence>
<dbReference type="GO" id="GO:0008237">
    <property type="term" value="F:metallopeptidase activity"/>
    <property type="evidence" value="ECO:0007669"/>
    <property type="project" value="UniProtKB-KW"/>
</dbReference>
<keyword evidence="8 10" id="KW-0482">Metalloprotease</keyword>
<evidence type="ECO:0000256" key="11">
    <source>
        <dbReference type="SAM" id="Phobius"/>
    </source>
</evidence>
<dbReference type="CDD" id="cd07329">
    <property type="entry name" value="M56_like"/>
    <property type="match status" value="1"/>
</dbReference>
<evidence type="ECO:0000256" key="6">
    <source>
        <dbReference type="ARBA" id="ARBA00022833"/>
    </source>
</evidence>
<keyword evidence="6 10" id="KW-0862">Zinc</keyword>
<dbReference type="PANTHER" id="PTHR43221:SF2">
    <property type="entry name" value="PROTEASE HTPX HOMOLOG"/>
    <property type="match status" value="1"/>
</dbReference>
<feature type="transmembrane region" description="Helical" evidence="11">
    <location>
        <begin position="82"/>
        <end position="99"/>
    </location>
</feature>
<dbReference type="InterPro" id="IPR050083">
    <property type="entry name" value="HtpX_protease"/>
</dbReference>
<feature type="transmembrane region" description="Helical" evidence="11">
    <location>
        <begin position="105"/>
        <end position="124"/>
    </location>
</feature>
<evidence type="ECO:0000256" key="8">
    <source>
        <dbReference type="ARBA" id="ARBA00023049"/>
    </source>
</evidence>
<gene>
    <name evidence="13" type="ORF">ACFQMA_02030</name>
</gene>
<feature type="transmembrane region" description="Helical" evidence="11">
    <location>
        <begin position="236"/>
        <end position="255"/>
    </location>
</feature>
<sequence>MTVPALSAVLPSPAAWATLDIGLAPTGVVGHTPTIWYGEAVVLAVAAVLIGLTARDVLDGPDAAPSTGEIGHPREWLRPERLVDLVPVVATLALSVLVWTEPLDVWLWGVAVLFAGTLALAPLVHGRRLAARVPTERERRRLAAAGIDPDGSIRVVETARPTHRNGYSIGGPLSGAVGVSRAAVETLPPAQLGAVVAHERGHLAERHALVRSLVSAGWLFAGAAVITAVFSVTTPAATAALAAWLLGERAVAVLVGRATEYRADAYAARHTSPAAVADLLRTLDGGGHHSAADRLRGLLSPHPSFDRRIDAVESLSA</sequence>
<proteinExistence type="inferred from homology"/>
<dbReference type="EC" id="3.4.24.-" evidence="13"/>
<keyword evidence="3 11" id="KW-0812">Transmembrane</keyword>
<comment type="caution">
    <text evidence="13">The sequence shown here is derived from an EMBL/GenBank/DDBJ whole genome shotgun (WGS) entry which is preliminary data.</text>
</comment>
<organism evidence="13 14">
    <name type="scientific">Halosimplex aquaticum</name>
    <dbReference type="NCBI Taxonomy" id="3026162"/>
    <lineage>
        <taxon>Archaea</taxon>
        <taxon>Methanobacteriati</taxon>
        <taxon>Methanobacteriota</taxon>
        <taxon>Stenosarchaea group</taxon>
        <taxon>Halobacteria</taxon>
        <taxon>Halobacteriales</taxon>
        <taxon>Haloarculaceae</taxon>
        <taxon>Halosimplex</taxon>
    </lineage>
</organism>
<feature type="transmembrane region" description="Helical" evidence="11">
    <location>
        <begin position="208"/>
        <end position="230"/>
    </location>
</feature>
<dbReference type="Gene3D" id="3.30.2010.10">
    <property type="entry name" value="Metalloproteases ('zincins'), catalytic domain"/>
    <property type="match status" value="1"/>
</dbReference>
<feature type="transmembrane region" description="Helical" evidence="11">
    <location>
        <begin position="33"/>
        <end position="52"/>
    </location>
</feature>
<keyword evidence="7 11" id="KW-1133">Transmembrane helix</keyword>
<comment type="cofactor">
    <cofactor evidence="10">
        <name>Zn(2+)</name>
        <dbReference type="ChEBI" id="CHEBI:29105"/>
    </cofactor>
    <text evidence="10">Binds 1 zinc ion per subunit.</text>
</comment>
<keyword evidence="1" id="KW-1003">Cell membrane</keyword>
<name>A0ABD5XU34_9EURY</name>
<evidence type="ECO:0000313" key="13">
    <source>
        <dbReference type="EMBL" id="MFC7138612.1"/>
    </source>
</evidence>
<keyword evidence="2 10" id="KW-0645">Protease</keyword>
<keyword evidence="4" id="KW-0479">Metal-binding</keyword>
<accession>A0ABD5XU34</accession>
<dbReference type="GeneID" id="78818853"/>
<evidence type="ECO:0000256" key="5">
    <source>
        <dbReference type="ARBA" id="ARBA00022801"/>
    </source>
</evidence>
<evidence type="ECO:0000256" key="7">
    <source>
        <dbReference type="ARBA" id="ARBA00022989"/>
    </source>
</evidence>
<dbReference type="PANTHER" id="PTHR43221">
    <property type="entry name" value="PROTEASE HTPX"/>
    <property type="match status" value="1"/>
</dbReference>